<accession>C5D1D3</accession>
<evidence type="ECO:0000313" key="2">
    <source>
        <dbReference type="EMBL" id="ACS22703.1"/>
    </source>
</evidence>
<dbReference type="HOGENOM" id="CLU_863165_0_0_4"/>
<protein>
    <submittedName>
        <fullName evidence="2">Uncharacterized protein</fullName>
    </submittedName>
</protein>
<reference evidence="2" key="1">
    <citation type="submission" date="2009-06" db="EMBL/GenBank/DDBJ databases">
        <title>Complete sequence of chromosome 2 of Variovorax paradoxus S110.</title>
        <authorList>
            <consortium name="US DOE Joint Genome Institute"/>
            <person name="Lucas S."/>
            <person name="Copeland A."/>
            <person name="Lapidus A."/>
            <person name="Glavina del Rio T."/>
            <person name="Tice H."/>
            <person name="Bruce D."/>
            <person name="Goodwin L."/>
            <person name="Pitluck S."/>
            <person name="Chertkov O."/>
            <person name="Brettin T."/>
            <person name="Detter J.C."/>
            <person name="Han C."/>
            <person name="Larimer F."/>
            <person name="Land M."/>
            <person name="Hauser L."/>
            <person name="Kyrpides N."/>
            <person name="Ovchinnikova G."/>
            <person name="Orwin P."/>
            <person name="Leadbetter J.R."/>
            <person name="Spain J.C."/>
            <person name="Han J.I."/>
        </authorList>
    </citation>
    <scope>NUCLEOTIDE SEQUENCE</scope>
    <source>
        <strain evidence="2">S110</strain>
    </source>
</reference>
<dbReference type="KEGG" id="vap:Vapar_6140"/>
<evidence type="ECO:0000256" key="1">
    <source>
        <dbReference type="SAM" id="MobiDB-lite"/>
    </source>
</evidence>
<organism evidence="2">
    <name type="scientific">Variovorax paradoxus (strain S110)</name>
    <dbReference type="NCBI Taxonomy" id="543728"/>
    <lineage>
        <taxon>Bacteria</taxon>
        <taxon>Pseudomonadati</taxon>
        <taxon>Pseudomonadota</taxon>
        <taxon>Betaproteobacteria</taxon>
        <taxon>Burkholderiales</taxon>
        <taxon>Comamonadaceae</taxon>
        <taxon>Variovorax</taxon>
    </lineage>
</organism>
<gene>
    <name evidence="2" type="ordered locus">Vapar_6140</name>
</gene>
<dbReference type="EMBL" id="CP001636">
    <property type="protein sequence ID" value="ACS22703.1"/>
    <property type="molecule type" value="Genomic_DNA"/>
</dbReference>
<proteinExistence type="predicted"/>
<sequence>MNGVDKDEAEGGDARGHHRIQSAGNAVDEGRPALHQRRHVLRRRRHVGHAEGALIAVAQPVLFGPILNGLVVRVRHDRVLQVHQVLLVDLAWLVGLLEQPHEDAPLVFRGRFSFDRVAVLRLVQIGPVQSAVQQFPIQSLDELARGLQHLGADQVHDHLGALDSGAVVPSSQTVEVHAPARISLCGSHEVLARVEKVDVAPGHRWILHDRTAREMLPNTAEHPHVLPVGRLPHRLTKLFGGQMLCCRGEQRQIDAFVLEREEQVSEKIVFAGRRAGRRHGQAVCRGEDPRDRTDHGRTAYLEDWQVQSASNKFIADQRHGFL</sequence>
<name>C5D1D3_VARPS</name>
<dbReference type="AlphaFoldDB" id="C5D1D3"/>
<feature type="region of interest" description="Disordered" evidence="1">
    <location>
        <begin position="1"/>
        <end position="28"/>
    </location>
</feature>